<dbReference type="AlphaFoldDB" id="D8LCH9"/>
<dbReference type="InParanoid" id="D8LCH9"/>
<sequence length="197" mass="21372">MIHVRAKTCDHVGCTTRANFGVPGSKKAEFCSRHAEDGMVDLGRNTCGHFGCLRTPSYGVEGSQTREFCQRHAKAGMVNVKTKGGSKRPKPSSGVHRAVKQELRDQHVSGSTSTAGTSGRDSLGVAKRPRTTAHAPGHAVHGVQHWAQQAERHPTHTHRCVRRESLHAHHHAGAFRAPIENYQCGLCLKRLAGPADD</sequence>
<evidence type="ECO:0000313" key="3">
    <source>
        <dbReference type="Proteomes" id="UP000002630"/>
    </source>
</evidence>
<organism evidence="2 3">
    <name type="scientific">Ectocarpus siliculosus</name>
    <name type="common">Brown alga</name>
    <name type="synonym">Conferva siliculosa</name>
    <dbReference type="NCBI Taxonomy" id="2880"/>
    <lineage>
        <taxon>Eukaryota</taxon>
        <taxon>Sar</taxon>
        <taxon>Stramenopiles</taxon>
        <taxon>Ochrophyta</taxon>
        <taxon>PX clade</taxon>
        <taxon>Phaeophyceae</taxon>
        <taxon>Ectocarpales</taxon>
        <taxon>Ectocarpaceae</taxon>
        <taxon>Ectocarpus</taxon>
    </lineage>
</organism>
<dbReference type="EMBL" id="FN647715">
    <property type="protein sequence ID" value="CBN78215.1"/>
    <property type="molecule type" value="Genomic_DNA"/>
</dbReference>
<protein>
    <submittedName>
        <fullName evidence="2">EsV-1-7</fullName>
    </submittedName>
</protein>
<dbReference type="Gene3D" id="6.10.140.110">
    <property type="match status" value="1"/>
</dbReference>
<feature type="region of interest" description="Disordered" evidence="1">
    <location>
        <begin position="79"/>
        <end position="158"/>
    </location>
</feature>
<evidence type="ECO:0000256" key="1">
    <source>
        <dbReference type="SAM" id="MobiDB-lite"/>
    </source>
</evidence>
<feature type="compositionally biased region" description="Low complexity" evidence="1">
    <location>
        <begin position="109"/>
        <end position="119"/>
    </location>
</feature>
<dbReference type="SMART" id="SM01425">
    <property type="entry name" value="EsV_1_7"/>
    <property type="match status" value="2"/>
</dbReference>
<gene>
    <name evidence="2" type="ORF">Esi_0103_0079</name>
</gene>
<keyword evidence="3" id="KW-1185">Reference proteome</keyword>
<accession>D8LCH9</accession>
<dbReference type="Proteomes" id="UP000002630">
    <property type="component" value="Linkage Group LG27"/>
</dbReference>
<reference evidence="2 3" key="1">
    <citation type="journal article" date="2010" name="Nature">
        <title>The Ectocarpus genome and the independent evolution of multicellularity in brown algae.</title>
        <authorList>
            <person name="Cock J.M."/>
            <person name="Sterck L."/>
            <person name="Rouze P."/>
            <person name="Scornet D."/>
            <person name="Allen A.E."/>
            <person name="Amoutzias G."/>
            <person name="Anthouard V."/>
            <person name="Artiguenave F."/>
            <person name="Aury J.M."/>
            <person name="Badger J.H."/>
            <person name="Beszteri B."/>
            <person name="Billiau K."/>
            <person name="Bonnet E."/>
            <person name="Bothwell J.H."/>
            <person name="Bowler C."/>
            <person name="Boyen C."/>
            <person name="Brownlee C."/>
            <person name="Carrano C.J."/>
            <person name="Charrier B."/>
            <person name="Cho G.Y."/>
            <person name="Coelho S.M."/>
            <person name="Collen J."/>
            <person name="Corre E."/>
            <person name="Da Silva C."/>
            <person name="Delage L."/>
            <person name="Delaroque N."/>
            <person name="Dittami S.M."/>
            <person name="Doulbeau S."/>
            <person name="Elias M."/>
            <person name="Farnham G."/>
            <person name="Gachon C.M."/>
            <person name="Gschloessl B."/>
            <person name="Heesch S."/>
            <person name="Jabbari K."/>
            <person name="Jubin C."/>
            <person name="Kawai H."/>
            <person name="Kimura K."/>
            <person name="Kloareg B."/>
            <person name="Kupper F.C."/>
            <person name="Lang D."/>
            <person name="Le Bail A."/>
            <person name="Leblanc C."/>
            <person name="Lerouge P."/>
            <person name="Lohr M."/>
            <person name="Lopez P.J."/>
            <person name="Martens C."/>
            <person name="Maumus F."/>
            <person name="Michel G."/>
            <person name="Miranda-Saavedra D."/>
            <person name="Morales J."/>
            <person name="Moreau H."/>
            <person name="Motomura T."/>
            <person name="Nagasato C."/>
            <person name="Napoli C.A."/>
            <person name="Nelson D.R."/>
            <person name="Nyvall-Collen P."/>
            <person name="Peters A.F."/>
            <person name="Pommier C."/>
            <person name="Potin P."/>
            <person name="Poulain J."/>
            <person name="Quesneville H."/>
            <person name="Read B."/>
            <person name="Rensing S.A."/>
            <person name="Ritter A."/>
            <person name="Rousvoal S."/>
            <person name="Samanta M."/>
            <person name="Samson G."/>
            <person name="Schroeder D.C."/>
            <person name="Segurens B."/>
            <person name="Strittmatter M."/>
            <person name="Tonon T."/>
            <person name="Tregear J.W."/>
            <person name="Valentin K."/>
            <person name="von Dassow P."/>
            <person name="Yamagishi T."/>
            <person name="Van de Peer Y."/>
            <person name="Wincker P."/>
        </authorList>
    </citation>
    <scope>NUCLEOTIDE SEQUENCE [LARGE SCALE GENOMIC DNA]</scope>
    <source>
        <strain evidence="3">Ec32 / CCAP1310/4</strain>
    </source>
</reference>
<dbReference type="EMBL" id="FN649752">
    <property type="protein sequence ID" value="CBN78215.1"/>
    <property type="molecule type" value="Genomic_DNA"/>
</dbReference>
<evidence type="ECO:0000313" key="2">
    <source>
        <dbReference type="EMBL" id="CBN78215.1"/>
    </source>
</evidence>
<proteinExistence type="predicted"/>
<dbReference type="InterPro" id="IPR043822">
    <property type="entry name" value="EsV_1_7_cys"/>
</dbReference>
<name>D8LCH9_ECTSI</name>
<dbReference type="Pfam" id="PF19114">
    <property type="entry name" value="EsV_1_7_cys"/>
    <property type="match status" value="2"/>
</dbReference>